<feature type="domain" description="Glycosyl hydrolase family 13 catalytic" evidence="7">
    <location>
        <begin position="59"/>
        <end position="413"/>
    </location>
</feature>
<dbReference type="SUPFAM" id="SSF51445">
    <property type="entry name" value="(Trans)glycosidases"/>
    <property type="match status" value="1"/>
</dbReference>
<dbReference type="STRING" id="265719.SAMN04488509_102442"/>
<dbReference type="PRINTS" id="PR00110">
    <property type="entry name" value="ALPHAAMYLASE"/>
</dbReference>
<dbReference type="CDD" id="cd11315">
    <property type="entry name" value="AmyAc_bac1_AmyA"/>
    <property type="match status" value="1"/>
</dbReference>
<dbReference type="EC" id="3.2.1.1" evidence="6"/>
<dbReference type="SMART" id="SM00642">
    <property type="entry name" value="Aamy"/>
    <property type="match status" value="1"/>
</dbReference>
<keyword evidence="2 6" id="KW-0378">Hydrolase</keyword>
<reference evidence="8 9" key="1">
    <citation type="submission" date="2016-10" db="EMBL/GenBank/DDBJ databases">
        <authorList>
            <person name="de Groot N.N."/>
        </authorList>
    </citation>
    <scope>NUCLEOTIDE SEQUENCE [LARGE SCALE GENOMIC DNA]</scope>
    <source>
        <strain evidence="8 9">DSM 16957</strain>
    </source>
</reference>
<evidence type="ECO:0000256" key="1">
    <source>
        <dbReference type="ARBA" id="ARBA00008061"/>
    </source>
</evidence>
<evidence type="ECO:0000313" key="9">
    <source>
        <dbReference type="Proteomes" id="UP000199603"/>
    </source>
</evidence>
<dbReference type="RefSeq" id="WP_091240464.1">
    <property type="nucleotide sequence ID" value="NZ_FNAG01000002.1"/>
</dbReference>
<comment type="similarity">
    <text evidence="1 5">Belongs to the glycosyl hydrolase 13 family.</text>
</comment>
<dbReference type="Gene3D" id="3.20.20.80">
    <property type="entry name" value="Glycosidases"/>
    <property type="match status" value="1"/>
</dbReference>
<accession>A0A1G6UQ69</accession>
<evidence type="ECO:0000256" key="4">
    <source>
        <dbReference type="ARBA" id="ARBA00023295"/>
    </source>
</evidence>
<dbReference type="InterPro" id="IPR006047">
    <property type="entry name" value="GH13_cat_dom"/>
</dbReference>
<proteinExistence type="inferred from homology"/>
<protein>
    <recommendedName>
        <fullName evidence="6">Alpha-amylase</fullName>
        <ecNumber evidence="6">3.2.1.1</ecNumber>
    </recommendedName>
</protein>
<dbReference type="OrthoDB" id="9805159at2"/>
<dbReference type="InterPro" id="IPR017853">
    <property type="entry name" value="GH"/>
</dbReference>
<evidence type="ECO:0000313" key="8">
    <source>
        <dbReference type="EMBL" id="SDD43482.1"/>
    </source>
</evidence>
<dbReference type="EMBL" id="FNAG01000002">
    <property type="protein sequence ID" value="SDD43482.1"/>
    <property type="molecule type" value="Genomic_DNA"/>
</dbReference>
<keyword evidence="4 6" id="KW-0326">Glycosidase</keyword>
<comment type="catalytic activity">
    <reaction evidence="6">
        <text>Endohydrolysis of (1-&gt;4)-alpha-D-glucosidic linkages in polysaccharides containing three or more (1-&gt;4)-alpha-linked D-glucose units.</text>
        <dbReference type="EC" id="3.2.1.1"/>
    </reaction>
</comment>
<evidence type="ECO:0000256" key="6">
    <source>
        <dbReference type="RuleBase" id="RU361134"/>
    </source>
</evidence>
<gene>
    <name evidence="8" type="ORF">SAMN04488509_102442</name>
</gene>
<dbReference type="GO" id="GO:0005975">
    <property type="term" value="P:carbohydrate metabolic process"/>
    <property type="evidence" value="ECO:0007669"/>
    <property type="project" value="InterPro"/>
</dbReference>
<evidence type="ECO:0000259" key="7">
    <source>
        <dbReference type="SMART" id="SM00642"/>
    </source>
</evidence>
<dbReference type="InterPro" id="IPR006046">
    <property type="entry name" value="Alpha_amylase"/>
</dbReference>
<dbReference type="GO" id="GO:0004556">
    <property type="term" value="F:alpha-amylase activity"/>
    <property type="evidence" value="ECO:0007669"/>
    <property type="project" value="UniProtKB-UniRule"/>
</dbReference>
<keyword evidence="9" id="KW-1185">Reference proteome</keyword>
<dbReference type="GO" id="GO:0043169">
    <property type="term" value="F:cation binding"/>
    <property type="evidence" value="ECO:0007669"/>
    <property type="project" value="InterPro"/>
</dbReference>
<dbReference type="Proteomes" id="UP000199603">
    <property type="component" value="Unassembled WGS sequence"/>
</dbReference>
<name>A0A1G6UQ69_9GAMM</name>
<dbReference type="SMR" id="A0A1G6UQ69"/>
<dbReference type="Pfam" id="PF00128">
    <property type="entry name" value="Alpha-amylase"/>
    <property type="match status" value="1"/>
</dbReference>
<dbReference type="AlphaFoldDB" id="A0A1G6UQ69"/>
<dbReference type="PANTHER" id="PTHR43447">
    <property type="entry name" value="ALPHA-AMYLASE"/>
    <property type="match status" value="1"/>
</dbReference>
<evidence type="ECO:0000256" key="5">
    <source>
        <dbReference type="RuleBase" id="RU003615"/>
    </source>
</evidence>
<evidence type="ECO:0000256" key="2">
    <source>
        <dbReference type="ARBA" id="ARBA00022801"/>
    </source>
</evidence>
<sequence>MNRHSTGASAHPQQPRFARRLAERFHARIGAAIRAATSALPGIAALAAFAGSTTPAKADVILHAFNWRYDTVEARAAEIQSLGYKAVLVAPPLKSEGSAWWARYQPQDYRTIDHPLGNTQSFQSMSNALRARGIRVYADIILNHMANEAAQRSDLDYPGQRILNTYASNPGYWSQQRLFGDLRYNFLSQWDFGSANCISNYSDVWQVQNWRLCGGGGDPGLPDLLGSSYVIGQQRSYLSALKGLGVTGFRIDAAKHMPLSHLNAVLTPEIKQGVHVFGEVITNGGAGDGEYGSFLVPYLNGTDHGAYDFPLFGSIRNAFRFGGSMNALVNPLAVGQALPNSRAVTFTVTHDIPNNGGFRYLILDPTDETLAYAYVLGRDGGSPLLYSDNNESGDNRWVNAYRRSDLAAMIRFHNATHGSDMQVLSYSDCHLLFRRGSLGIVGINKCGSTVNTTINMNNSVLWWYANYRDVLDTNSVVNIGSSSYTFSLPPRRARMWLR</sequence>
<keyword evidence="3 6" id="KW-0119">Carbohydrate metabolism</keyword>
<evidence type="ECO:0000256" key="3">
    <source>
        <dbReference type="ARBA" id="ARBA00023277"/>
    </source>
</evidence>
<organism evidence="8 9">
    <name type="scientific">Aquimonas voraii</name>
    <dbReference type="NCBI Taxonomy" id="265719"/>
    <lineage>
        <taxon>Bacteria</taxon>
        <taxon>Pseudomonadati</taxon>
        <taxon>Pseudomonadota</taxon>
        <taxon>Gammaproteobacteria</taxon>
        <taxon>Lysobacterales</taxon>
        <taxon>Lysobacteraceae</taxon>
        <taxon>Aquimonas</taxon>
    </lineage>
</organism>